<dbReference type="Proteomes" id="UP001055101">
    <property type="component" value="Unassembled WGS sequence"/>
</dbReference>
<sequence>MAALPIPAAERPLALAVRHINASARDPIDGPTLLAALNAERVPAPYAHHVRAFFDEAEIETIGDLVRGGAVTYPTLARGARRCLPPGHETRAWLDERV</sequence>
<dbReference type="RefSeq" id="WP_147818861.1">
    <property type="nucleotide sequence ID" value="NZ_BPRA01000014.1"/>
</dbReference>
<accession>A0ABQ4TMH4</accession>
<evidence type="ECO:0000313" key="1">
    <source>
        <dbReference type="EMBL" id="GJE56590.1"/>
    </source>
</evidence>
<reference evidence="1" key="1">
    <citation type="journal article" date="2021" name="Front. Microbiol.">
        <title>Comprehensive Comparative Genomics and Phenotyping of Methylobacterium Species.</title>
        <authorList>
            <person name="Alessa O."/>
            <person name="Ogura Y."/>
            <person name="Fujitani Y."/>
            <person name="Takami H."/>
            <person name="Hayashi T."/>
            <person name="Sahin N."/>
            <person name="Tani A."/>
        </authorList>
    </citation>
    <scope>NUCLEOTIDE SEQUENCE</scope>
    <source>
        <strain evidence="1">DSM 23674</strain>
    </source>
</reference>
<organism evidence="1 2">
    <name type="scientific">Methylobacterium thuringiense</name>
    <dbReference type="NCBI Taxonomy" id="1003091"/>
    <lineage>
        <taxon>Bacteria</taxon>
        <taxon>Pseudomonadati</taxon>
        <taxon>Pseudomonadota</taxon>
        <taxon>Alphaproteobacteria</taxon>
        <taxon>Hyphomicrobiales</taxon>
        <taxon>Methylobacteriaceae</taxon>
        <taxon>Methylobacterium</taxon>
    </lineage>
</organism>
<gene>
    <name evidence="1" type="ORF">EKPJFOCH_3098</name>
</gene>
<reference evidence="1" key="2">
    <citation type="submission" date="2021-08" db="EMBL/GenBank/DDBJ databases">
        <authorList>
            <person name="Tani A."/>
            <person name="Ola A."/>
            <person name="Ogura Y."/>
            <person name="Katsura K."/>
            <person name="Hayashi T."/>
        </authorList>
    </citation>
    <scope>NUCLEOTIDE SEQUENCE</scope>
    <source>
        <strain evidence="1">DSM 23674</strain>
    </source>
</reference>
<protein>
    <submittedName>
        <fullName evidence="1">Uncharacterized protein</fullName>
    </submittedName>
</protein>
<keyword evidence="2" id="KW-1185">Reference proteome</keyword>
<dbReference type="EMBL" id="BPRA01000014">
    <property type="protein sequence ID" value="GJE56590.1"/>
    <property type="molecule type" value="Genomic_DNA"/>
</dbReference>
<comment type="caution">
    <text evidence="1">The sequence shown here is derived from an EMBL/GenBank/DDBJ whole genome shotgun (WGS) entry which is preliminary data.</text>
</comment>
<evidence type="ECO:0000313" key="2">
    <source>
        <dbReference type="Proteomes" id="UP001055101"/>
    </source>
</evidence>
<proteinExistence type="predicted"/>
<name>A0ABQ4TMH4_9HYPH</name>